<comment type="caution">
    <text evidence="2">The sequence shown here is derived from an EMBL/GenBank/DDBJ whole genome shotgun (WGS) entry which is preliminary data.</text>
</comment>
<accession>A0ABD1RIB7</accession>
<dbReference type="AlphaFoldDB" id="A0ABD1RIB7"/>
<feature type="compositionally biased region" description="Polar residues" evidence="1">
    <location>
        <begin position="227"/>
        <end position="236"/>
    </location>
</feature>
<sequence length="236" mass="27244">MAFRNSFVSSRAGQLPLQLLQDLRQGKIKSLKRYLAQFTEEMHNFENITEAKMFSALKGGLDMGSMFWKDVRSRKPRDYNTLVELMKDEIIFKEMVRDKDNHSQQRCNHVCHTNAKPSDDRVCHQTGNRQEAHQCLSSGTGSSYAAEIMEAIPNLHIGVNAPNQGMSTGQAGSNKSKKPFTGPYCAYHIFYVHRTEDYHDIHVLAEQRTQKKDHPSFRRNRGRNNLLYWSNEQRHG</sequence>
<protein>
    <recommendedName>
        <fullName evidence="4">Retrotransposon gag domain-containing protein</fullName>
    </recommendedName>
</protein>
<evidence type="ECO:0000313" key="3">
    <source>
        <dbReference type="Proteomes" id="UP001604277"/>
    </source>
</evidence>
<reference evidence="3" key="1">
    <citation type="submission" date="2024-07" db="EMBL/GenBank/DDBJ databases">
        <title>Two chromosome-level genome assemblies of Korean endemic species Abeliophyllum distichum and Forsythia ovata (Oleaceae).</title>
        <authorList>
            <person name="Jang H."/>
        </authorList>
    </citation>
    <scope>NUCLEOTIDE SEQUENCE [LARGE SCALE GENOMIC DNA]</scope>
</reference>
<evidence type="ECO:0000256" key="1">
    <source>
        <dbReference type="SAM" id="MobiDB-lite"/>
    </source>
</evidence>
<gene>
    <name evidence="2" type="ORF">Fot_41449</name>
</gene>
<dbReference type="Proteomes" id="UP001604277">
    <property type="component" value="Unassembled WGS sequence"/>
</dbReference>
<organism evidence="2 3">
    <name type="scientific">Forsythia ovata</name>
    <dbReference type="NCBI Taxonomy" id="205694"/>
    <lineage>
        <taxon>Eukaryota</taxon>
        <taxon>Viridiplantae</taxon>
        <taxon>Streptophyta</taxon>
        <taxon>Embryophyta</taxon>
        <taxon>Tracheophyta</taxon>
        <taxon>Spermatophyta</taxon>
        <taxon>Magnoliopsida</taxon>
        <taxon>eudicotyledons</taxon>
        <taxon>Gunneridae</taxon>
        <taxon>Pentapetalae</taxon>
        <taxon>asterids</taxon>
        <taxon>lamiids</taxon>
        <taxon>Lamiales</taxon>
        <taxon>Oleaceae</taxon>
        <taxon>Forsythieae</taxon>
        <taxon>Forsythia</taxon>
    </lineage>
</organism>
<evidence type="ECO:0008006" key="4">
    <source>
        <dbReference type="Google" id="ProtNLM"/>
    </source>
</evidence>
<dbReference type="EMBL" id="JBFOLJ010000012">
    <property type="protein sequence ID" value="KAL2488157.1"/>
    <property type="molecule type" value="Genomic_DNA"/>
</dbReference>
<proteinExistence type="predicted"/>
<evidence type="ECO:0000313" key="2">
    <source>
        <dbReference type="EMBL" id="KAL2488157.1"/>
    </source>
</evidence>
<feature type="region of interest" description="Disordered" evidence="1">
    <location>
        <begin position="208"/>
        <end position="236"/>
    </location>
</feature>
<name>A0ABD1RIB7_9LAMI</name>
<keyword evidence="3" id="KW-1185">Reference proteome</keyword>